<feature type="binding site" description="axial binding residue" evidence="5">
    <location>
        <position position="86"/>
    </location>
    <ligand>
        <name>chlorophyll b</name>
        <dbReference type="ChEBI" id="CHEBI:61721"/>
        <label>1</label>
    </ligand>
    <ligandPart>
        <name>Mg</name>
        <dbReference type="ChEBI" id="CHEBI:25107"/>
    </ligandPart>
</feature>
<dbReference type="EMBL" id="CDMZ01000330">
    <property type="protein sequence ID" value="CEM11950.1"/>
    <property type="molecule type" value="Genomic_DNA"/>
</dbReference>
<evidence type="ECO:0000256" key="5">
    <source>
        <dbReference type="PIRSR" id="PIRSR601344-1"/>
    </source>
</evidence>
<name>A0A0G4FGI4_9ALVE</name>
<dbReference type="GO" id="GO:0009765">
    <property type="term" value="P:photosynthesis, light harvesting"/>
    <property type="evidence" value="ECO:0007669"/>
    <property type="project" value="InterPro"/>
</dbReference>
<keyword evidence="5" id="KW-0157">Chromophore</keyword>
<feature type="signal peptide" evidence="6">
    <location>
        <begin position="1"/>
        <end position="17"/>
    </location>
</feature>
<evidence type="ECO:0000256" key="1">
    <source>
        <dbReference type="ARBA" id="ARBA00004229"/>
    </source>
</evidence>
<dbReference type="AlphaFoldDB" id="A0A0G4FGI4"/>
<reference evidence="7" key="1">
    <citation type="submission" date="2014-11" db="EMBL/GenBank/DDBJ databases">
        <authorList>
            <person name="Otto D Thomas"/>
            <person name="Naeem Raeece"/>
        </authorList>
    </citation>
    <scope>NUCLEOTIDE SEQUENCE</scope>
</reference>
<keyword evidence="2" id="KW-0150">Chloroplast</keyword>
<dbReference type="VEuPathDB" id="CryptoDB:Cvel_3281"/>
<feature type="binding site" evidence="5">
    <location>
        <position position="195"/>
    </location>
    <ligand>
        <name>chlorophyll a</name>
        <dbReference type="ChEBI" id="CHEBI:58416"/>
        <label>1</label>
    </ligand>
</feature>
<dbReference type="InterPro" id="IPR001344">
    <property type="entry name" value="Chloro_AB-bd_pln"/>
</dbReference>
<evidence type="ECO:0008006" key="8">
    <source>
        <dbReference type="Google" id="ProtNLM"/>
    </source>
</evidence>
<evidence type="ECO:0000313" key="7">
    <source>
        <dbReference type="EMBL" id="CEM11950.1"/>
    </source>
</evidence>
<dbReference type="InterPro" id="IPR022796">
    <property type="entry name" value="Chloroa_b-bind"/>
</dbReference>
<dbReference type="PANTHER" id="PTHR21649">
    <property type="entry name" value="CHLOROPHYLL A/B BINDING PROTEIN"/>
    <property type="match status" value="1"/>
</dbReference>
<evidence type="ECO:0000256" key="2">
    <source>
        <dbReference type="ARBA" id="ARBA00022528"/>
    </source>
</evidence>
<dbReference type="PhylomeDB" id="A0A0G4FGI4"/>
<dbReference type="GO" id="GO:0016168">
    <property type="term" value="F:chlorophyll binding"/>
    <property type="evidence" value="ECO:0007669"/>
    <property type="project" value="UniProtKB-KW"/>
</dbReference>
<comment type="subcellular location">
    <subcellularLocation>
        <location evidence="1">Plastid</location>
        <location evidence="1">Chloroplast</location>
    </subcellularLocation>
</comment>
<proteinExistence type="predicted"/>
<feature type="binding site" evidence="5">
    <location>
        <position position="181"/>
    </location>
    <ligand>
        <name>chlorophyll a</name>
        <dbReference type="ChEBI" id="CHEBI:58416"/>
        <label>1</label>
    </ligand>
</feature>
<feature type="binding site" evidence="5">
    <location>
        <position position="84"/>
    </location>
    <ligand>
        <name>chlorophyll a</name>
        <dbReference type="ChEBI" id="CHEBI:58416"/>
        <label>1</label>
    </ligand>
</feature>
<evidence type="ECO:0000256" key="6">
    <source>
        <dbReference type="SAM" id="SignalP"/>
    </source>
</evidence>
<feature type="binding site" evidence="5">
    <location>
        <position position="178"/>
    </location>
    <ligand>
        <name>chlorophyll a</name>
        <dbReference type="ChEBI" id="CHEBI:58416"/>
        <label>1</label>
    </ligand>
</feature>
<dbReference type="GO" id="GO:0009507">
    <property type="term" value="C:chloroplast"/>
    <property type="evidence" value="ECO:0007669"/>
    <property type="project" value="UniProtKB-SubCell"/>
</dbReference>
<keyword evidence="5" id="KW-0148">Chlorophyll</keyword>
<protein>
    <recommendedName>
        <fullName evidence="8">Plastid light harvesting protein</fullName>
    </recommendedName>
</protein>
<organism evidence="7">
    <name type="scientific">Chromera velia CCMP2878</name>
    <dbReference type="NCBI Taxonomy" id="1169474"/>
    <lineage>
        <taxon>Eukaryota</taxon>
        <taxon>Sar</taxon>
        <taxon>Alveolata</taxon>
        <taxon>Colpodellida</taxon>
        <taxon>Chromeraceae</taxon>
        <taxon>Chromera</taxon>
    </lineage>
</organism>
<feature type="binding site" evidence="5">
    <location>
        <position position="183"/>
    </location>
    <ligand>
        <name>chlorophyll a</name>
        <dbReference type="ChEBI" id="CHEBI:58416"/>
        <label>1</label>
    </ligand>
</feature>
<dbReference type="Pfam" id="PF00504">
    <property type="entry name" value="Chloroa_b-bind"/>
    <property type="match status" value="1"/>
</dbReference>
<feature type="binding site" evidence="5">
    <location>
        <position position="81"/>
    </location>
    <ligand>
        <name>chlorophyll a</name>
        <dbReference type="ChEBI" id="CHEBI:58416"/>
        <label>1</label>
    </ligand>
</feature>
<evidence type="ECO:0000256" key="3">
    <source>
        <dbReference type="ARBA" id="ARBA00022531"/>
    </source>
</evidence>
<keyword evidence="4" id="KW-0934">Plastid</keyword>
<dbReference type="GO" id="GO:0016020">
    <property type="term" value="C:membrane"/>
    <property type="evidence" value="ECO:0007669"/>
    <property type="project" value="InterPro"/>
</dbReference>
<evidence type="ECO:0000256" key="4">
    <source>
        <dbReference type="ARBA" id="ARBA00022640"/>
    </source>
</evidence>
<dbReference type="SUPFAM" id="SSF103511">
    <property type="entry name" value="Chlorophyll a-b binding protein"/>
    <property type="match status" value="1"/>
</dbReference>
<dbReference type="Gene3D" id="1.10.3460.10">
    <property type="entry name" value="Chlorophyll a/b binding protein domain"/>
    <property type="match status" value="1"/>
</dbReference>
<sequence length="209" mass="22210">MKFAVCAVVASLVPASAFVTPSSLLSRPRTAEKSSSVLKADLDPSFAGGLSGNTVEIPNFDPANYLEKADGETLKWYRAAEQKHGRICMLACLGAIAQGFVNLPDSPFQNHSCFGGLAQVWAERPLAIIQILLAISAVEVLGANVQEQTAEGGDLKWDPLGLQGTFSDEEFAAMQTRELKNGRLAMISFLGIAAQEAVTGKGVFESFTS</sequence>
<feature type="chain" id="PRO_5005188762" description="Plastid light harvesting protein" evidence="6">
    <location>
        <begin position="18"/>
        <end position="209"/>
    </location>
</feature>
<keyword evidence="6" id="KW-0732">Signal</keyword>
<gene>
    <name evidence="7" type="ORF">Cvel_3281</name>
</gene>
<accession>A0A0G4FGI4</accession>
<keyword evidence="3" id="KW-0602">Photosynthesis</keyword>